<accession>A0A2M9CE94</accession>
<feature type="transmembrane region" description="Helical" evidence="1">
    <location>
        <begin position="83"/>
        <end position="107"/>
    </location>
</feature>
<name>A0A2M9CE94_9CELL</name>
<feature type="transmembrane region" description="Helical" evidence="1">
    <location>
        <begin position="12"/>
        <end position="35"/>
    </location>
</feature>
<dbReference type="EMBL" id="PGFE01000003">
    <property type="protein sequence ID" value="PJJ70198.1"/>
    <property type="molecule type" value="Genomic_DNA"/>
</dbReference>
<sequence length="175" mass="17730">MHGTRGATPRRAVAFLRAFAQAAVVLCALVTTLLVTAGSSGYALVHQCVPLTGGAAWAGSQLAVVRATPDCPEGVALGGTTAAAVHVVIVLALPALVAHLVALLLVWGGADRLARGLDRLRVIVGARLHDVLALLAPRAVDAPAPRDVPVGVVRSRPLARLAGVVVRRGPPALAA</sequence>
<evidence type="ECO:0000256" key="1">
    <source>
        <dbReference type="SAM" id="Phobius"/>
    </source>
</evidence>
<dbReference type="AlphaFoldDB" id="A0A2M9CE94"/>
<proteinExistence type="predicted"/>
<organism evidence="2 3">
    <name type="scientific">Sediminihabitans luteus</name>
    <dbReference type="NCBI Taxonomy" id="1138585"/>
    <lineage>
        <taxon>Bacteria</taxon>
        <taxon>Bacillati</taxon>
        <taxon>Actinomycetota</taxon>
        <taxon>Actinomycetes</taxon>
        <taxon>Micrococcales</taxon>
        <taxon>Cellulomonadaceae</taxon>
        <taxon>Sediminihabitans</taxon>
    </lineage>
</organism>
<keyword evidence="1" id="KW-0472">Membrane</keyword>
<keyword evidence="1" id="KW-1133">Transmembrane helix</keyword>
<gene>
    <name evidence="2" type="ORF">CLV28_2028</name>
</gene>
<dbReference type="RefSeq" id="WP_157802596.1">
    <property type="nucleotide sequence ID" value="NZ_BOOX01000001.1"/>
</dbReference>
<evidence type="ECO:0000313" key="2">
    <source>
        <dbReference type="EMBL" id="PJJ70198.1"/>
    </source>
</evidence>
<protein>
    <submittedName>
        <fullName evidence="2">Uncharacterized protein</fullName>
    </submittedName>
</protein>
<keyword evidence="3" id="KW-1185">Reference proteome</keyword>
<keyword evidence="1" id="KW-0812">Transmembrane</keyword>
<reference evidence="2 3" key="1">
    <citation type="submission" date="2017-11" db="EMBL/GenBank/DDBJ databases">
        <title>Genomic Encyclopedia of Archaeal and Bacterial Type Strains, Phase II (KMG-II): From Individual Species to Whole Genera.</title>
        <authorList>
            <person name="Goeker M."/>
        </authorList>
    </citation>
    <scope>NUCLEOTIDE SEQUENCE [LARGE SCALE GENOMIC DNA]</scope>
    <source>
        <strain evidence="2 3">DSM 25478</strain>
    </source>
</reference>
<comment type="caution">
    <text evidence="2">The sequence shown here is derived from an EMBL/GenBank/DDBJ whole genome shotgun (WGS) entry which is preliminary data.</text>
</comment>
<evidence type="ECO:0000313" key="3">
    <source>
        <dbReference type="Proteomes" id="UP000231693"/>
    </source>
</evidence>
<dbReference type="Proteomes" id="UP000231693">
    <property type="component" value="Unassembled WGS sequence"/>
</dbReference>